<protein>
    <submittedName>
        <fullName evidence="3 4">Uncharacterized protein LOC117647931</fullName>
    </submittedName>
</protein>
<feature type="compositionally biased region" description="Basic and acidic residues" evidence="1">
    <location>
        <begin position="308"/>
        <end position="317"/>
    </location>
</feature>
<feature type="region of interest" description="Disordered" evidence="1">
    <location>
        <begin position="130"/>
        <end position="160"/>
    </location>
</feature>
<evidence type="ECO:0000313" key="4">
    <source>
        <dbReference type="RefSeq" id="XP_034245809.1"/>
    </source>
</evidence>
<proteinExistence type="predicted"/>
<feature type="region of interest" description="Disordered" evidence="1">
    <location>
        <begin position="296"/>
        <end position="317"/>
    </location>
</feature>
<feature type="region of interest" description="Disordered" evidence="1">
    <location>
        <begin position="336"/>
        <end position="373"/>
    </location>
</feature>
<evidence type="ECO:0000256" key="1">
    <source>
        <dbReference type="SAM" id="MobiDB-lite"/>
    </source>
</evidence>
<dbReference type="RefSeq" id="XP_034245809.1">
    <property type="nucleotide sequence ID" value="XM_034389918.1"/>
</dbReference>
<evidence type="ECO:0000313" key="2">
    <source>
        <dbReference type="Proteomes" id="UP000515158"/>
    </source>
</evidence>
<name>A0A6P8ZC20_THRPL</name>
<organism evidence="3">
    <name type="scientific">Thrips palmi</name>
    <name type="common">Melon thrips</name>
    <dbReference type="NCBI Taxonomy" id="161013"/>
    <lineage>
        <taxon>Eukaryota</taxon>
        <taxon>Metazoa</taxon>
        <taxon>Ecdysozoa</taxon>
        <taxon>Arthropoda</taxon>
        <taxon>Hexapoda</taxon>
        <taxon>Insecta</taxon>
        <taxon>Pterygota</taxon>
        <taxon>Neoptera</taxon>
        <taxon>Paraneoptera</taxon>
        <taxon>Thysanoptera</taxon>
        <taxon>Terebrantia</taxon>
        <taxon>Thripoidea</taxon>
        <taxon>Thripidae</taxon>
        <taxon>Thrips</taxon>
    </lineage>
</organism>
<accession>A0A6P8ZC20</accession>
<dbReference type="RefSeq" id="XP_034245807.1">
    <property type="nucleotide sequence ID" value="XM_034389916.1"/>
</dbReference>
<keyword evidence="2" id="KW-1185">Reference proteome</keyword>
<dbReference type="GeneID" id="117647931"/>
<reference evidence="3 4" key="1">
    <citation type="submission" date="2025-04" db="UniProtKB">
        <authorList>
            <consortium name="RefSeq"/>
        </authorList>
    </citation>
    <scope>IDENTIFICATION</scope>
    <source>
        <tissue evidence="3 4">Total insect</tissue>
    </source>
</reference>
<dbReference type="Proteomes" id="UP000515158">
    <property type="component" value="Unplaced"/>
</dbReference>
<dbReference type="KEGG" id="tpal:117647931"/>
<sequence>MEVSLDKPFAILKFPPAEDEESMEVGLASWLVGGAECLSDEMDGMTFWPESKNVTNYVKTQHPHDPLWKTYPVKVLRFYETYVKAREALPKFIADSNYDTEVECSLPKGRGKRIRFKPAFLESSDEDEIVPVKKSRQSVPPPPPISTTTKVRKGQGSAEDVKKKAREDVMARLKAARAAAAAKMAQSARLSPLKAVARISPAKSPIKANNWEVTEMQVKAQAQVHVDATAPISPLNVASSTRSVGSDILATPTQMSVGLVTPNSRSGPASDFSSLFDNGEMLDVSMDEEDPEAILTDTPVTPLKSPSPKRDQRSLLERTKSFYISPLSFERQTSLTERGNLVTPTRGTSSPLKSVHRNRTSPKSKLAGTSSAGGGLSKLDGRINLFPQGMNADDRLKALQVSVSRLNIDVHETSQKIDLILMNLSRLQRALVPNENRLTMPANMPKLPLEDRTQLNHFETFLGENDLNLAAVCDYMSNYIKTSVTEPERKSATNILSKLLTNDLAKEMNLEGGNKKIAFRSLNLYKVFQGTLQTAFPDSDLITAEQALKNWLKDAKWRKQRVPDAA</sequence>
<evidence type="ECO:0000313" key="3">
    <source>
        <dbReference type="RefSeq" id="XP_034245807.1"/>
    </source>
</evidence>
<feature type="compositionally biased region" description="Polar residues" evidence="1">
    <location>
        <begin position="336"/>
        <end position="352"/>
    </location>
</feature>
<dbReference type="OrthoDB" id="7554310at2759"/>
<gene>
    <name evidence="3 4" type="primary">LOC117647931</name>
</gene>
<dbReference type="AlphaFoldDB" id="A0A6P8ZC20"/>